<protein>
    <submittedName>
        <fullName evidence="1">CWC16 protein</fullName>
    </submittedName>
</protein>
<evidence type="ECO:0000313" key="2">
    <source>
        <dbReference type="Proteomes" id="UP000724584"/>
    </source>
</evidence>
<comment type="caution">
    <text evidence="1">The sequence shown here is derived from an EMBL/GenBank/DDBJ whole genome shotgun (WGS) entry which is preliminary data.</text>
</comment>
<dbReference type="Proteomes" id="UP000724584">
    <property type="component" value="Unassembled WGS sequence"/>
</dbReference>
<keyword evidence="2" id="KW-1185">Reference proteome</keyword>
<evidence type="ECO:0000313" key="1">
    <source>
        <dbReference type="EMBL" id="KAH6640605.1"/>
    </source>
</evidence>
<reference evidence="1 2" key="1">
    <citation type="journal article" date="2021" name="Nat. Commun.">
        <title>Genetic determinants of endophytism in the Arabidopsis root mycobiome.</title>
        <authorList>
            <person name="Mesny F."/>
            <person name="Miyauchi S."/>
            <person name="Thiergart T."/>
            <person name="Pickel B."/>
            <person name="Atanasova L."/>
            <person name="Karlsson M."/>
            <person name="Huettel B."/>
            <person name="Barry K.W."/>
            <person name="Haridas S."/>
            <person name="Chen C."/>
            <person name="Bauer D."/>
            <person name="Andreopoulos W."/>
            <person name="Pangilinan J."/>
            <person name="LaButti K."/>
            <person name="Riley R."/>
            <person name="Lipzen A."/>
            <person name="Clum A."/>
            <person name="Drula E."/>
            <person name="Henrissat B."/>
            <person name="Kohler A."/>
            <person name="Grigoriev I.V."/>
            <person name="Martin F.M."/>
            <person name="Hacquard S."/>
        </authorList>
    </citation>
    <scope>NUCLEOTIDE SEQUENCE [LARGE SCALE GENOMIC DNA]</scope>
    <source>
        <strain evidence="1 2">MPI-SDFR-AT-0079</strain>
    </source>
</reference>
<gene>
    <name evidence="1" type="ORF">F5144DRAFT_482432</name>
</gene>
<dbReference type="EMBL" id="JAGIZQ010000002">
    <property type="protein sequence ID" value="KAH6640605.1"/>
    <property type="molecule type" value="Genomic_DNA"/>
</dbReference>
<proteinExistence type="predicted"/>
<organism evidence="1 2">
    <name type="scientific">Chaetomium tenue</name>
    <dbReference type="NCBI Taxonomy" id="1854479"/>
    <lineage>
        <taxon>Eukaryota</taxon>
        <taxon>Fungi</taxon>
        <taxon>Dikarya</taxon>
        <taxon>Ascomycota</taxon>
        <taxon>Pezizomycotina</taxon>
        <taxon>Sordariomycetes</taxon>
        <taxon>Sordariomycetidae</taxon>
        <taxon>Sordariales</taxon>
        <taxon>Chaetomiaceae</taxon>
        <taxon>Chaetomium</taxon>
    </lineage>
</organism>
<sequence>MQGFNMGRYTAPDDGSSGDNNTHHNKKHPLGARASKLASHGILVVRFEMPFAIWCAHCPEPCLIGQGVRFNAEKRRVGNYHSTPVWAFDLKHAACGGLIEMRTDPRQGDYVIVSGARRRNYGDREKDVAAAADAAAAASGGGAGGGGGSLVVSEFEITTERERAEKREAAFWRLEKTIAHRVQTEEGEKRIEELQGVAARWEDPYSTNQKLRKTFRAGRHMRERDTAKAEDLKERMGLGIELLPEREEDGRQAKLIRFGAPDPDWDGEVRKALRKPLFETSLSQKKDNEGASTGGRKKLKSEIAAARARENLASEVIRNTKAAKDPFLNFDHKKHTPKQPARIPGLKRKSPVEDATTKQDTPKEVAGTTALVDYDSDSD</sequence>
<name>A0ACB7PHT7_9PEZI</name>
<accession>A0ACB7PHT7</accession>